<dbReference type="RefSeq" id="WP_378999758.1">
    <property type="nucleotide sequence ID" value="NZ_JBHSMT010000029.1"/>
</dbReference>
<dbReference type="InterPro" id="IPR015059">
    <property type="entry name" value="Ca_cell_adhesion_N_dom"/>
</dbReference>
<name>A0ABW0MFE9_9BURK</name>
<dbReference type="Gene3D" id="2.60.20.10">
    <property type="entry name" value="Crystallins"/>
    <property type="match status" value="1"/>
</dbReference>
<evidence type="ECO:0000313" key="2">
    <source>
        <dbReference type="EMBL" id="MFC5475982.1"/>
    </source>
</evidence>
<evidence type="ECO:0000259" key="1">
    <source>
        <dbReference type="Pfam" id="PF08964"/>
    </source>
</evidence>
<feature type="domain" description="Calcium-dependent cell adhesion molecule N-terminal" evidence="1">
    <location>
        <begin position="13"/>
        <end position="94"/>
    </location>
</feature>
<dbReference type="InterPro" id="IPR011024">
    <property type="entry name" value="G_crystallin-like"/>
</dbReference>
<dbReference type="Proteomes" id="UP001596045">
    <property type="component" value="Unassembled WGS sequence"/>
</dbReference>
<gene>
    <name evidence="2" type="ORF">ACFPM8_18635</name>
</gene>
<keyword evidence="3" id="KW-1185">Reference proteome</keyword>
<accession>A0ABW0MFE9</accession>
<sequence length="214" mass="23857">MSLTETTQTNPEPTQVIFYEGRDFQGKAYLSTLGSKVDIYREYRPLNDKLNSVKVGRSCKVLAYYAAGFGKPEKEFIVDTPDIDIRGMSSFIVLSKDGEHAILFTFSDSTGEGRTMTLQSAGFGSVTQPNPQPEEGIDPNNPRVFATLKVTDIESTPVVTAIFVRKTSGEYEDPNGALHFYWKDGKPHAKNIPDYGSANLTYTQDGNVFKFVWR</sequence>
<proteinExistence type="predicted"/>
<dbReference type="SUPFAM" id="SSF49695">
    <property type="entry name" value="gamma-Crystallin-like"/>
    <property type="match status" value="1"/>
</dbReference>
<organism evidence="2 3">
    <name type="scientific">Paraherbaspirillum soli</name>
    <dbReference type="NCBI Taxonomy" id="631222"/>
    <lineage>
        <taxon>Bacteria</taxon>
        <taxon>Pseudomonadati</taxon>
        <taxon>Pseudomonadota</taxon>
        <taxon>Betaproteobacteria</taxon>
        <taxon>Burkholderiales</taxon>
        <taxon>Oxalobacteraceae</taxon>
        <taxon>Paraherbaspirillum</taxon>
    </lineage>
</organism>
<dbReference type="Pfam" id="PF08964">
    <property type="entry name" value="Crystall_3"/>
    <property type="match status" value="1"/>
</dbReference>
<dbReference type="EMBL" id="JBHSMT010000029">
    <property type="protein sequence ID" value="MFC5475982.1"/>
    <property type="molecule type" value="Genomic_DNA"/>
</dbReference>
<protein>
    <submittedName>
        <fullName evidence="2">Beta/gamma crystallin domain-containing protein</fullName>
    </submittedName>
</protein>
<reference evidence="3" key="1">
    <citation type="journal article" date="2019" name="Int. J. Syst. Evol. Microbiol.">
        <title>The Global Catalogue of Microorganisms (GCM) 10K type strain sequencing project: providing services to taxonomists for standard genome sequencing and annotation.</title>
        <authorList>
            <consortium name="The Broad Institute Genomics Platform"/>
            <consortium name="The Broad Institute Genome Sequencing Center for Infectious Disease"/>
            <person name="Wu L."/>
            <person name="Ma J."/>
        </authorList>
    </citation>
    <scope>NUCLEOTIDE SEQUENCE [LARGE SCALE GENOMIC DNA]</scope>
    <source>
        <strain evidence="3">JCM 17066</strain>
    </source>
</reference>
<evidence type="ECO:0000313" key="3">
    <source>
        <dbReference type="Proteomes" id="UP001596045"/>
    </source>
</evidence>
<comment type="caution">
    <text evidence="2">The sequence shown here is derived from an EMBL/GenBank/DDBJ whole genome shotgun (WGS) entry which is preliminary data.</text>
</comment>